<feature type="domain" description="Multidrug resistance protein MdtA-like beta-barrel" evidence="7">
    <location>
        <begin position="212"/>
        <end position="301"/>
    </location>
</feature>
<feature type="domain" description="Multidrug resistance protein MdtA-like alpha-helical hairpin" evidence="5">
    <location>
        <begin position="108"/>
        <end position="174"/>
    </location>
</feature>
<feature type="coiled-coil region" evidence="3">
    <location>
        <begin position="107"/>
        <end position="134"/>
    </location>
</feature>
<dbReference type="Gene3D" id="2.40.420.20">
    <property type="match status" value="1"/>
</dbReference>
<organism evidence="9 10">
    <name type="scientific">Tritonibacter scottomollicae</name>
    <name type="common">Epibacterium scottomollicae</name>
    <dbReference type="NCBI Taxonomy" id="483013"/>
    <lineage>
        <taxon>Bacteria</taxon>
        <taxon>Pseudomonadati</taxon>
        <taxon>Pseudomonadota</taxon>
        <taxon>Alphaproteobacteria</taxon>
        <taxon>Rhodobacterales</taxon>
        <taxon>Paracoccaceae</taxon>
        <taxon>Tritonibacter</taxon>
    </lineage>
</organism>
<feature type="chain" id="PRO_5015550715" evidence="4">
    <location>
        <begin position="31"/>
        <end position="395"/>
    </location>
</feature>
<dbReference type="Pfam" id="PF25967">
    <property type="entry name" value="RND-MFP_C"/>
    <property type="match status" value="1"/>
</dbReference>
<feature type="signal peptide" evidence="4">
    <location>
        <begin position="1"/>
        <end position="30"/>
    </location>
</feature>
<dbReference type="GO" id="GO:0005886">
    <property type="term" value="C:plasma membrane"/>
    <property type="evidence" value="ECO:0007669"/>
    <property type="project" value="TreeGrafter"/>
</dbReference>
<dbReference type="InterPro" id="IPR058624">
    <property type="entry name" value="MdtA-like_HH"/>
</dbReference>
<proteinExistence type="inferred from homology"/>
<dbReference type="GO" id="GO:0030313">
    <property type="term" value="C:cell envelope"/>
    <property type="evidence" value="ECO:0007669"/>
    <property type="project" value="UniProtKB-SubCell"/>
</dbReference>
<keyword evidence="4" id="KW-0732">Signal</keyword>
<dbReference type="PANTHER" id="PTHR30158:SF3">
    <property type="entry name" value="MULTIDRUG EFFLUX PUMP SUBUNIT ACRA-RELATED"/>
    <property type="match status" value="1"/>
</dbReference>
<dbReference type="OrthoDB" id="7811737at2"/>
<dbReference type="Gene3D" id="2.40.30.170">
    <property type="match status" value="1"/>
</dbReference>
<evidence type="ECO:0000259" key="7">
    <source>
        <dbReference type="Pfam" id="PF25944"/>
    </source>
</evidence>
<keyword evidence="3" id="KW-0175">Coiled coil</keyword>
<sequence length="395" mass="42036">MAYSSPRFPAALNWISAGAITLLMTLPAAAQPTPGRGGPIAAGIILLKEAQVPYSVTLPGRAVAYEEVDIRPRVDGTIRDIIYEAGRKVEKGDVLFRIEGDTFEVDVAAAEAEVARAKAAVTAAEATLSRYERLQGTGVTIEDVETARVAVLQNKAELSSSRAALKIAQLNLQRTEIQSPITGIAEVPNVSVGAVVTANQSDALTTVTRLDPIYIDVEESSKRLAEVRAMIEGGTLERGEDLDLSLTLENGAQYDQKGTLESPGTRVSTTTGTFEFRIRFDNPERRLLPGQFLRVKIELGTTRAVLVPQGATARAADGTLTAFVAVDDIAEQRELTEHGSYKNAWIVTDGISAGEALIVDGLTSMRDGASLKTVPVNISDTGVVTEQAADDSDEG</sequence>
<evidence type="ECO:0000259" key="5">
    <source>
        <dbReference type="Pfam" id="PF25876"/>
    </source>
</evidence>
<dbReference type="Proteomes" id="UP000237718">
    <property type="component" value="Unassembled WGS sequence"/>
</dbReference>
<evidence type="ECO:0000256" key="3">
    <source>
        <dbReference type="SAM" id="Coils"/>
    </source>
</evidence>
<protein>
    <submittedName>
        <fullName evidence="9">Membrane fusion protein (Multidrug efflux system)</fullName>
    </submittedName>
</protein>
<dbReference type="GO" id="GO:0046677">
    <property type="term" value="P:response to antibiotic"/>
    <property type="evidence" value="ECO:0007669"/>
    <property type="project" value="TreeGrafter"/>
</dbReference>
<accession>A0A2T1A820</accession>
<feature type="domain" description="Multidrug resistance protein MdtA-like C-terminal permuted SH3" evidence="8">
    <location>
        <begin position="304"/>
        <end position="362"/>
    </location>
</feature>
<reference evidence="9 10" key="1">
    <citation type="submission" date="2018-03" db="EMBL/GenBank/DDBJ databases">
        <title>Genomic Encyclopedia of Archaeal and Bacterial Type Strains, Phase II (KMG-II): from individual species to whole genera.</title>
        <authorList>
            <person name="Goeker M."/>
        </authorList>
    </citation>
    <scope>NUCLEOTIDE SEQUENCE [LARGE SCALE GENOMIC DNA]</scope>
    <source>
        <strain evidence="9 10">DSM 25328</strain>
    </source>
</reference>
<dbReference type="InterPro" id="IPR006143">
    <property type="entry name" value="RND_pump_MFP"/>
</dbReference>
<comment type="subcellular location">
    <subcellularLocation>
        <location evidence="1">Cell envelope</location>
    </subcellularLocation>
</comment>
<dbReference type="GO" id="GO:0022857">
    <property type="term" value="F:transmembrane transporter activity"/>
    <property type="evidence" value="ECO:0007669"/>
    <property type="project" value="InterPro"/>
</dbReference>
<dbReference type="Pfam" id="PF25917">
    <property type="entry name" value="BSH_RND"/>
    <property type="match status" value="1"/>
</dbReference>
<feature type="domain" description="Multidrug resistance protein MdtA-like barrel-sandwich hybrid" evidence="6">
    <location>
        <begin position="67"/>
        <end position="207"/>
    </location>
</feature>
<dbReference type="GO" id="GO:0015721">
    <property type="term" value="P:bile acid and bile salt transport"/>
    <property type="evidence" value="ECO:0007669"/>
    <property type="project" value="TreeGrafter"/>
</dbReference>
<evidence type="ECO:0000259" key="6">
    <source>
        <dbReference type="Pfam" id="PF25917"/>
    </source>
</evidence>
<dbReference type="NCBIfam" id="TIGR01730">
    <property type="entry name" value="RND_mfp"/>
    <property type="match status" value="1"/>
</dbReference>
<dbReference type="EMBL" id="PVUF01000022">
    <property type="protein sequence ID" value="PRZ44627.1"/>
    <property type="molecule type" value="Genomic_DNA"/>
</dbReference>
<dbReference type="Pfam" id="PF25944">
    <property type="entry name" value="Beta-barrel_RND"/>
    <property type="match status" value="1"/>
</dbReference>
<evidence type="ECO:0000313" key="10">
    <source>
        <dbReference type="Proteomes" id="UP000237718"/>
    </source>
</evidence>
<evidence type="ECO:0000256" key="4">
    <source>
        <dbReference type="SAM" id="SignalP"/>
    </source>
</evidence>
<name>A0A2T1A820_TRISK</name>
<comment type="caution">
    <text evidence="9">The sequence shown here is derived from an EMBL/GenBank/DDBJ whole genome shotgun (WGS) entry which is preliminary data.</text>
</comment>
<dbReference type="Gene3D" id="2.40.50.100">
    <property type="match status" value="1"/>
</dbReference>
<comment type="similarity">
    <text evidence="2">Belongs to the membrane fusion protein (MFP) (TC 8.A.1) family.</text>
</comment>
<dbReference type="Pfam" id="PF25876">
    <property type="entry name" value="HH_MFP_RND"/>
    <property type="match status" value="1"/>
</dbReference>
<evidence type="ECO:0000256" key="2">
    <source>
        <dbReference type="ARBA" id="ARBA00009477"/>
    </source>
</evidence>
<dbReference type="SUPFAM" id="SSF111369">
    <property type="entry name" value="HlyD-like secretion proteins"/>
    <property type="match status" value="1"/>
</dbReference>
<dbReference type="InterPro" id="IPR058625">
    <property type="entry name" value="MdtA-like_BSH"/>
</dbReference>
<dbReference type="AlphaFoldDB" id="A0A2T1A820"/>
<dbReference type="Gene3D" id="1.10.287.470">
    <property type="entry name" value="Helix hairpin bin"/>
    <property type="match status" value="1"/>
</dbReference>
<evidence type="ECO:0000313" key="9">
    <source>
        <dbReference type="EMBL" id="PRZ44627.1"/>
    </source>
</evidence>
<dbReference type="RefSeq" id="WP_106165466.1">
    <property type="nucleotide sequence ID" value="NZ_JBLWVM010000033.1"/>
</dbReference>
<dbReference type="InterPro" id="IPR058626">
    <property type="entry name" value="MdtA-like_b-barrel"/>
</dbReference>
<gene>
    <name evidence="9" type="ORF">CLV89_12227</name>
</gene>
<evidence type="ECO:0000256" key="1">
    <source>
        <dbReference type="ARBA" id="ARBA00004196"/>
    </source>
</evidence>
<evidence type="ECO:0000259" key="8">
    <source>
        <dbReference type="Pfam" id="PF25967"/>
    </source>
</evidence>
<dbReference type="PANTHER" id="PTHR30158">
    <property type="entry name" value="ACRA/E-RELATED COMPONENT OF DRUG EFFLUX TRANSPORTER"/>
    <property type="match status" value="1"/>
</dbReference>
<dbReference type="InterPro" id="IPR058627">
    <property type="entry name" value="MdtA-like_C"/>
</dbReference>